<comment type="caution">
    <text evidence="1">The sequence shown here is derived from an EMBL/GenBank/DDBJ whole genome shotgun (WGS) entry which is preliminary data.</text>
</comment>
<dbReference type="Proteomes" id="UP001603857">
    <property type="component" value="Unassembled WGS sequence"/>
</dbReference>
<gene>
    <name evidence="1" type="ORF">Fmac_024536</name>
</gene>
<organism evidence="1 2">
    <name type="scientific">Flemingia macrophylla</name>
    <dbReference type="NCBI Taxonomy" id="520843"/>
    <lineage>
        <taxon>Eukaryota</taxon>
        <taxon>Viridiplantae</taxon>
        <taxon>Streptophyta</taxon>
        <taxon>Embryophyta</taxon>
        <taxon>Tracheophyta</taxon>
        <taxon>Spermatophyta</taxon>
        <taxon>Magnoliopsida</taxon>
        <taxon>eudicotyledons</taxon>
        <taxon>Gunneridae</taxon>
        <taxon>Pentapetalae</taxon>
        <taxon>rosids</taxon>
        <taxon>fabids</taxon>
        <taxon>Fabales</taxon>
        <taxon>Fabaceae</taxon>
        <taxon>Papilionoideae</taxon>
        <taxon>50 kb inversion clade</taxon>
        <taxon>NPAAA clade</taxon>
        <taxon>indigoferoid/millettioid clade</taxon>
        <taxon>Phaseoleae</taxon>
        <taxon>Flemingia</taxon>
    </lineage>
</organism>
<keyword evidence="2" id="KW-1185">Reference proteome</keyword>
<proteinExistence type="predicted"/>
<dbReference type="EMBL" id="JBGMDY010000008">
    <property type="protein sequence ID" value="KAL2325478.1"/>
    <property type="molecule type" value="Genomic_DNA"/>
</dbReference>
<accession>A0ABD1LPR3</accession>
<reference evidence="1 2" key="1">
    <citation type="submission" date="2024-08" db="EMBL/GenBank/DDBJ databases">
        <title>Insights into the chromosomal genome structure of Flemingia macrophylla.</title>
        <authorList>
            <person name="Ding Y."/>
            <person name="Zhao Y."/>
            <person name="Bi W."/>
            <person name="Wu M."/>
            <person name="Zhao G."/>
            <person name="Gong Y."/>
            <person name="Li W."/>
            <person name="Zhang P."/>
        </authorList>
    </citation>
    <scope>NUCLEOTIDE SEQUENCE [LARGE SCALE GENOMIC DNA]</scope>
    <source>
        <strain evidence="1">DYQJB</strain>
        <tissue evidence="1">Leaf</tissue>
    </source>
</reference>
<dbReference type="AlphaFoldDB" id="A0ABD1LPR3"/>
<protein>
    <submittedName>
        <fullName evidence="1">Uncharacterized protein</fullName>
    </submittedName>
</protein>
<sequence length="50" mass="5880">MIFCEFGPCFRNQNHCLSSLKVQPGAKLLSPHHPLFLSFQIFKNCRKRFL</sequence>
<evidence type="ECO:0000313" key="1">
    <source>
        <dbReference type="EMBL" id="KAL2325478.1"/>
    </source>
</evidence>
<name>A0ABD1LPR3_9FABA</name>
<evidence type="ECO:0000313" key="2">
    <source>
        <dbReference type="Proteomes" id="UP001603857"/>
    </source>
</evidence>